<dbReference type="AlphaFoldDB" id="A0A238Y805"/>
<dbReference type="Proteomes" id="UP000198397">
    <property type="component" value="Unassembled WGS sequence"/>
</dbReference>
<sequence>MDGDRRRRELLAGVTGLTVLGGAGCLDREGDGPPGEWRLVLEETWETFDTDRWAVGFIDREDWIPDDDATVSADHVAVEDGRCVLTIESDGTGPDGCKQGVINSSVGGEQWHPETGVPIDPEPATYVEARLKLPGRVGILPAFWMHPADMTWPPEIDIVELFQRDPSRAETERRTLSVDVHWSDSGKPGDRDTHRHDPTSIETEIDLTTTFNVYGCAWYRDRIEWYFNDRRVHTVHSSSAMLESLTHEDARPFGLILSNHVNRIGRADLTEPWTERLVCDWLRVWERT</sequence>
<proteinExistence type="inferred from homology"/>
<evidence type="ECO:0000259" key="2">
    <source>
        <dbReference type="PROSITE" id="PS51762"/>
    </source>
</evidence>
<name>A0A238Y805_HALVU</name>
<dbReference type="PANTHER" id="PTHR10963:SF55">
    <property type="entry name" value="GLYCOSIDE HYDROLASE FAMILY 16 PROTEIN"/>
    <property type="match status" value="1"/>
</dbReference>
<dbReference type="GO" id="GO:0004553">
    <property type="term" value="F:hydrolase activity, hydrolyzing O-glycosyl compounds"/>
    <property type="evidence" value="ECO:0007669"/>
    <property type="project" value="InterPro"/>
</dbReference>
<dbReference type="PROSITE" id="PS51762">
    <property type="entry name" value="GH16_2"/>
    <property type="match status" value="1"/>
</dbReference>
<dbReference type="InterPro" id="IPR013320">
    <property type="entry name" value="ConA-like_dom_sf"/>
</dbReference>
<keyword evidence="4" id="KW-1185">Reference proteome</keyword>
<dbReference type="Gene3D" id="2.60.120.200">
    <property type="match status" value="1"/>
</dbReference>
<accession>A0A238Y805</accession>
<dbReference type="Pfam" id="PF00722">
    <property type="entry name" value="Glyco_hydro_16"/>
    <property type="match status" value="1"/>
</dbReference>
<evidence type="ECO:0000313" key="4">
    <source>
        <dbReference type="Proteomes" id="UP000198397"/>
    </source>
</evidence>
<dbReference type="PANTHER" id="PTHR10963">
    <property type="entry name" value="GLYCOSYL HYDROLASE-RELATED"/>
    <property type="match status" value="1"/>
</dbReference>
<dbReference type="GO" id="GO:0005975">
    <property type="term" value="P:carbohydrate metabolic process"/>
    <property type="evidence" value="ECO:0007669"/>
    <property type="project" value="InterPro"/>
</dbReference>
<protein>
    <submittedName>
        <fullName evidence="3">Glycosyl hydrolases family 16</fullName>
    </submittedName>
</protein>
<dbReference type="EMBL" id="FZNQ01000033">
    <property type="protein sequence ID" value="SNR67227.1"/>
    <property type="molecule type" value="Genomic_DNA"/>
</dbReference>
<comment type="similarity">
    <text evidence="1">Belongs to the glycosyl hydrolase 16 family.</text>
</comment>
<dbReference type="PROSITE" id="PS51257">
    <property type="entry name" value="PROKAR_LIPOPROTEIN"/>
    <property type="match status" value="1"/>
</dbReference>
<dbReference type="InterPro" id="IPR000757">
    <property type="entry name" value="Beta-glucanase-like"/>
</dbReference>
<dbReference type="SUPFAM" id="SSF49899">
    <property type="entry name" value="Concanavalin A-like lectins/glucanases"/>
    <property type="match status" value="1"/>
</dbReference>
<feature type="domain" description="GH16" evidence="2">
    <location>
        <begin position="26"/>
        <end position="288"/>
    </location>
</feature>
<evidence type="ECO:0000256" key="1">
    <source>
        <dbReference type="ARBA" id="ARBA00006865"/>
    </source>
</evidence>
<gene>
    <name evidence="3" type="ORF">SAMN06264855_1336</name>
</gene>
<keyword evidence="3" id="KW-0378">Hydrolase</keyword>
<organism evidence="3 4">
    <name type="scientific">Halorubrum vacuolatum</name>
    <name type="common">Natronobacterium vacuolatum</name>
    <dbReference type="NCBI Taxonomy" id="63740"/>
    <lineage>
        <taxon>Archaea</taxon>
        <taxon>Methanobacteriati</taxon>
        <taxon>Methanobacteriota</taxon>
        <taxon>Stenosarchaea group</taxon>
        <taxon>Halobacteria</taxon>
        <taxon>Halobacteriales</taxon>
        <taxon>Haloferacaceae</taxon>
        <taxon>Halorubrum</taxon>
    </lineage>
</organism>
<reference evidence="3 4" key="1">
    <citation type="submission" date="2017-06" db="EMBL/GenBank/DDBJ databases">
        <authorList>
            <person name="Kim H.J."/>
            <person name="Triplett B.A."/>
        </authorList>
    </citation>
    <scope>NUCLEOTIDE SEQUENCE [LARGE SCALE GENOMIC DNA]</scope>
    <source>
        <strain evidence="3 4">DSM 8800</strain>
    </source>
</reference>
<dbReference type="InterPro" id="IPR050546">
    <property type="entry name" value="Glycosyl_Hydrlase_16"/>
</dbReference>
<dbReference type="RefSeq" id="WP_089385977.1">
    <property type="nucleotide sequence ID" value="NZ_FZNQ01000033.1"/>
</dbReference>
<evidence type="ECO:0000313" key="3">
    <source>
        <dbReference type="EMBL" id="SNR67227.1"/>
    </source>
</evidence>